<proteinExistence type="predicted"/>
<evidence type="ECO:0000256" key="1">
    <source>
        <dbReference type="SAM" id="MobiDB-lite"/>
    </source>
</evidence>
<feature type="compositionally biased region" description="Basic residues" evidence="1">
    <location>
        <begin position="73"/>
        <end position="85"/>
    </location>
</feature>
<accession>A0A8T0Q398</accession>
<keyword evidence="3" id="KW-1185">Reference proteome</keyword>
<organism evidence="2 3">
    <name type="scientific">Panicum virgatum</name>
    <name type="common">Blackwell switchgrass</name>
    <dbReference type="NCBI Taxonomy" id="38727"/>
    <lineage>
        <taxon>Eukaryota</taxon>
        <taxon>Viridiplantae</taxon>
        <taxon>Streptophyta</taxon>
        <taxon>Embryophyta</taxon>
        <taxon>Tracheophyta</taxon>
        <taxon>Spermatophyta</taxon>
        <taxon>Magnoliopsida</taxon>
        <taxon>Liliopsida</taxon>
        <taxon>Poales</taxon>
        <taxon>Poaceae</taxon>
        <taxon>PACMAD clade</taxon>
        <taxon>Panicoideae</taxon>
        <taxon>Panicodae</taxon>
        <taxon>Paniceae</taxon>
        <taxon>Panicinae</taxon>
        <taxon>Panicum</taxon>
        <taxon>Panicum sect. Hiantes</taxon>
    </lineage>
</organism>
<comment type="caution">
    <text evidence="2">The sequence shown here is derived from an EMBL/GenBank/DDBJ whole genome shotgun (WGS) entry which is preliminary data.</text>
</comment>
<feature type="region of interest" description="Disordered" evidence="1">
    <location>
        <begin position="41"/>
        <end position="117"/>
    </location>
</feature>
<evidence type="ECO:0000313" key="2">
    <source>
        <dbReference type="EMBL" id="KAG2567588.1"/>
    </source>
</evidence>
<name>A0A8T0Q398_PANVG</name>
<feature type="compositionally biased region" description="Low complexity" evidence="1">
    <location>
        <begin position="86"/>
        <end position="98"/>
    </location>
</feature>
<protein>
    <submittedName>
        <fullName evidence="2">Uncharacterized protein</fullName>
    </submittedName>
</protein>
<dbReference type="EMBL" id="CM029050">
    <property type="protein sequence ID" value="KAG2567588.1"/>
    <property type="molecule type" value="Genomic_DNA"/>
</dbReference>
<gene>
    <name evidence="2" type="ORF">PVAP13_7NG335472</name>
</gene>
<sequence>MSMHVSLEKGSACSVILSGGCEHPRTCSRCRRLRRLLNHDGLVQRASQPGADQRPDPVDPVVAPAPADERRPERPRRRTGRRRGCSRPGRSRWPAARSLPRRRRGSSGPPRWRTRRT</sequence>
<dbReference type="AlphaFoldDB" id="A0A8T0Q398"/>
<dbReference type="Proteomes" id="UP000823388">
    <property type="component" value="Chromosome 7N"/>
</dbReference>
<evidence type="ECO:0000313" key="3">
    <source>
        <dbReference type="Proteomes" id="UP000823388"/>
    </source>
</evidence>
<reference evidence="2" key="1">
    <citation type="submission" date="2020-05" db="EMBL/GenBank/DDBJ databases">
        <title>WGS assembly of Panicum virgatum.</title>
        <authorList>
            <person name="Lovell J.T."/>
            <person name="Jenkins J."/>
            <person name="Shu S."/>
            <person name="Juenger T.E."/>
            <person name="Schmutz J."/>
        </authorList>
    </citation>
    <scope>NUCLEOTIDE SEQUENCE</scope>
    <source>
        <strain evidence="2">AP13</strain>
    </source>
</reference>